<name>A0A7S4ILY0_9STRA</name>
<dbReference type="AlphaFoldDB" id="A0A7S4ILY0"/>
<proteinExistence type="predicted"/>
<dbReference type="EMBL" id="HBKQ01018964">
    <property type="protein sequence ID" value="CAE2233477.1"/>
    <property type="molecule type" value="Transcribed_RNA"/>
</dbReference>
<organism evidence="1">
    <name type="scientific">Odontella aurita</name>
    <dbReference type="NCBI Taxonomy" id="265563"/>
    <lineage>
        <taxon>Eukaryota</taxon>
        <taxon>Sar</taxon>
        <taxon>Stramenopiles</taxon>
        <taxon>Ochrophyta</taxon>
        <taxon>Bacillariophyta</taxon>
        <taxon>Mediophyceae</taxon>
        <taxon>Biddulphiophycidae</taxon>
        <taxon>Eupodiscales</taxon>
        <taxon>Odontellaceae</taxon>
        <taxon>Odontella</taxon>
    </lineage>
</organism>
<protein>
    <submittedName>
        <fullName evidence="1">Uncharacterized protein</fullName>
    </submittedName>
</protein>
<gene>
    <name evidence="1" type="ORF">OAUR00152_LOCUS12886</name>
</gene>
<evidence type="ECO:0000313" key="1">
    <source>
        <dbReference type="EMBL" id="CAE2233477.1"/>
    </source>
</evidence>
<accession>A0A7S4ILY0</accession>
<reference evidence="1" key="1">
    <citation type="submission" date="2021-01" db="EMBL/GenBank/DDBJ databases">
        <authorList>
            <person name="Corre E."/>
            <person name="Pelletier E."/>
            <person name="Niang G."/>
            <person name="Scheremetjew M."/>
            <person name="Finn R."/>
            <person name="Kale V."/>
            <person name="Holt S."/>
            <person name="Cochrane G."/>
            <person name="Meng A."/>
            <person name="Brown T."/>
            <person name="Cohen L."/>
        </authorList>
    </citation>
    <scope>NUCLEOTIDE SEQUENCE</scope>
    <source>
        <strain evidence="1">Isolate 1302-5</strain>
    </source>
</reference>
<sequence>MSGGCCGGDGVSCCLVVDGCDKCVDDCGLEQDVMCEVSEDGSNSGVVEGFSVKLFQGGVAEPHARVHEHVHSEVACVLLRWGLGGHPLVAWVGDGCIGNLEECVVFVVAVAVEGVLVVRLCATAAVVLCGAQFSCDQDPVVCALVDRCEDAGGVFGWSIV</sequence>